<feature type="compositionally biased region" description="Basic residues" evidence="1">
    <location>
        <begin position="210"/>
        <end position="219"/>
    </location>
</feature>
<dbReference type="AlphaFoldDB" id="A0A5C3QFG7"/>
<name>A0A5C3QFG7_9AGAR</name>
<evidence type="ECO:0000256" key="1">
    <source>
        <dbReference type="SAM" id="MobiDB-lite"/>
    </source>
</evidence>
<feature type="compositionally biased region" description="Basic and acidic residues" evidence="1">
    <location>
        <begin position="8"/>
        <end position="17"/>
    </location>
</feature>
<protein>
    <submittedName>
        <fullName evidence="2">Uncharacterized protein</fullName>
    </submittedName>
</protein>
<feature type="region of interest" description="Disordered" evidence="1">
    <location>
        <begin position="198"/>
        <end position="219"/>
    </location>
</feature>
<evidence type="ECO:0000313" key="2">
    <source>
        <dbReference type="EMBL" id="TFK99899.1"/>
    </source>
</evidence>
<organism evidence="2 3">
    <name type="scientific">Pterulicium gracile</name>
    <dbReference type="NCBI Taxonomy" id="1884261"/>
    <lineage>
        <taxon>Eukaryota</taxon>
        <taxon>Fungi</taxon>
        <taxon>Dikarya</taxon>
        <taxon>Basidiomycota</taxon>
        <taxon>Agaricomycotina</taxon>
        <taxon>Agaricomycetes</taxon>
        <taxon>Agaricomycetidae</taxon>
        <taxon>Agaricales</taxon>
        <taxon>Pleurotineae</taxon>
        <taxon>Pterulaceae</taxon>
        <taxon>Pterulicium</taxon>
    </lineage>
</organism>
<reference evidence="2 3" key="1">
    <citation type="journal article" date="2019" name="Nat. Ecol. Evol.">
        <title>Megaphylogeny resolves global patterns of mushroom evolution.</title>
        <authorList>
            <person name="Varga T."/>
            <person name="Krizsan K."/>
            <person name="Foldi C."/>
            <person name="Dima B."/>
            <person name="Sanchez-Garcia M."/>
            <person name="Sanchez-Ramirez S."/>
            <person name="Szollosi G.J."/>
            <person name="Szarkandi J.G."/>
            <person name="Papp V."/>
            <person name="Albert L."/>
            <person name="Andreopoulos W."/>
            <person name="Angelini C."/>
            <person name="Antonin V."/>
            <person name="Barry K.W."/>
            <person name="Bougher N.L."/>
            <person name="Buchanan P."/>
            <person name="Buyck B."/>
            <person name="Bense V."/>
            <person name="Catcheside P."/>
            <person name="Chovatia M."/>
            <person name="Cooper J."/>
            <person name="Damon W."/>
            <person name="Desjardin D."/>
            <person name="Finy P."/>
            <person name="Geml J."/>
            <person name="Haridas S."/>
            <person name="Hughes K."/>
            <person name="Justo A."/>
            <person name="Karasinski D."/>
            <person name="Kautmanova I."/>
            <person name="Kiss B."/>
            <person name="Kocsube S."/>
            <person name="Kotiranta H."/>
            <person name="LaButti K.M."/>
            <person name="Lechner B.E."/>
            <person name="Liimatainen K."/>
            <person name="Lipzen A."/>
            <person name="Lukacs Z."/>
            <person name="Mihaltcheva S."/>
            <person name="Morgado L.N."/>
            <person name="Niskanen T."/>
            <person name="Noordeloos M.E."/>
            <person name="Ohm R.A."/>
            <person name="Ortiz-Santana B."/>
            <person name="Ovrebo C."/>
            <person name="Racz N."/>
            <person name="Riley R."/>
            <person name="Savchenko A."/>
            <person name="Shiryaev A."/>
            <person name="Soop K."/>
            <person name="Spirin V."/>
            <person name="Szebenyi C."/>
            <person name="Tomsovsky M."/>
            <person name="Tulloss R.E."/>
            <person name="Uehling J."/>
            <person name="Grigoriev I.V."/>
            <person name="Vagvolgyi C."/>
            <person name="Papp T."/>
            <person name="Martin F.M."/>
            <person name="Miettinen O."/>
            <person name="Hibbett D.S."/>
            <person name="Nagy L.G."/>
        </authorList>
    </citation>
    <scope>NUCLEOTIDE SEQUENCE [LARGE SCALE GENOMIC DNA]</scope>
    <source>
        <strain evidence="2 3">CBS 309.79</strain>
    </source>
</reference>
<evidence type="ECO:0000313" key="3">
    <source>
        <dbReference type="Proteomes" id="UP000305067"/>
    </source>
</evidence>
<feature type="region of interest" description="Disordered" evidence="1">
    <location>
        <begin position="1"/>
        <end position="47"/>
    </location>
</feature>
<feature type="compositionally biased region" description="Low complexity" evidence="1">
    <location>
        <begin position="21"/>
        <end position="40"/>
    </location>
</feature>
<sequence>MVQTRSQRKQEAKDQQQHQHPATPATSTSATAPGPAFPSSRFLGPQGTMIYQAPSATNQGIHTFFVRPGNEVPENAELAADQTMWAVPGTSYPAESSHDNPFTNNGSFYGVTIPFPRAPSFVPTEVADDENSPPHPALAATIPDNRRLRRLVTPLQNILGTLATPRAPRKSMKGGRVSGLPMVEELESSPITPMMLHGHVANAHPESSSRPKRARRSKA</sequence>
<gene>
    <name evidence="2" type="ORF">BDV98DRAFT_570391</name>
</gene>
<dbReference type="EMBL" id="ML178831">
    <property type="protein sequence ID" value="TFK99899.1"/>
    <property type="molecule type" value="Genomic_DNA"/>
</dbReference>
<accession>A0A5C3QFG7</accession>
<dbReference type="Proteomes" id="UP000305067">
    <property type="component" value="Unassembled WGS sequence"/>
</dbReference>
<keyword evidence="3" id="KW-1185">Reference proteome</keyword>
<proteinExistence type="predicted"/>